<evidence type="ECO:0000313" key="3">
    <source>
        <dbReference type="EMBL" id="AKF05906.1"/>
    </source>
</evidence>
<dbReference type="RefSeq" id="WP_053233127.1">
    <property type="nucleotide sequence ID" value="NZ_CP011125.1"/>
</dbReference>
<dbReference type="PROSITE" id="PS50012">
    <property type="entry name" value="RCC1_3"/>
    <property type="match status" value="7"/>
</dbReference>
<dbReference type="AlphaFoldDB" id="A0A0F6W2L7"/>
<proteinExistence type="predicted"/>
<dbReference type="InterPro" id="IPR009091">
    <property type="entry name" value="RCC1/BLIP-II"/>
</dbReference>
<dbReference type="PRINTS" id="PR00633">
    <property type="entry name" value="RCCNDNSATION"/>
</dbReference>
<keyword evidence="4" id="KW-1185">Reference proteome</keyword>
<dbReference type="PANTHER" id="PTHR22870">
    <property type="entry name" value="REGULATOR OF CHROMOSOME CONDENSATION"/>
    <property type="match status" value="1"/>
</dbReference>
<dbReference type="Proteomes" id="UP000034883">
    <property type="component" value="Chromosome"/>
</dbReference>
<evidence type="ECO:0000256" key="1">
    <source>
        <dbReference type="ARBA" id="ARBA00022737"/>
    </source>
</evidence>
<gene>
    <name evidence="3" type="ORF">DB32_003055</name>
</gene>
<dbReference type="Pfam" id="PF13540">
    <property type="entry name" value="RCC1_2"/>
    <property type="match status" value="5"/>
</dbReference>
<dbReference type="InterPro" id="IPR000408">
    <property type="entry name" value="Reg_chr_condens"/>
</dbReference>
<evidence type="ECO:0000256" key="2">
    <source>
        <dbReference type="SAM" id="MobiDB-lite"/>
    </source>
</evidence>
<keyword evidence="1" id="KW-0677">Repeat</keyword>
<dbReference type="EMBL" id="CP011125">
    <property type="protein sequence ID" value="AKF05906.1"/>
    <property type="molecule type" value="Genomic_DNA"/>
</dbReference>
<sequence>MSKRVAISSLLVALHVASCTSPGCPEGYTRRRDRCFADDEACDGVDLDGDQLDDVDDPHADAWCNDPSRAMPFALARCGASGCEVDECDAQALDCSSEPGCETDPRVTAEHCGECGHACGWACRASTCDDAVELAGGFDFMCALRASGSVVCWGSNNFGNLGDGTVVPRATPVTVIGVGDVVEISAGQNHACARLSSGAVWCWGENAHEQLGGGATLSYSTVPVEVLASELEVVEIAAGGFHTCARRAGGRVVCWGDNVHGQIGDGRVGLDASTPYDVGIEDAVEIAAGGFHTCARRASGSVVCWGNNMSGQLGDGTAENLVPRVPSTDVKGLVATAIRAGAAHTCAIRVTGGVVCWGSGFWGQLGIGIATEQLEPVVDVELDGVDELVTGNDHTCALVDASLRCWGHNETGELGMTTLARVGVPPAVPAMEHVASIAASSRNTCAILETGAVVCWGGNEHGQVGDGTSGEPRRAPGAPVAAPE</sequence>
<dbReference type="InterPro" id="IPR051210">
    <property type="entry name" value="Ub_ligase/GEF_domain"/>
</dbReference>
<protein>
    <submittedName>
        <fullName evidence="3">BNR repeat domain protein</fullName>
    </submittedName>
</protein>
<dbReference type="STRING" id="927083.DB32_003055"/>
<evidence type="ECO:0000313" key="4">
    <source>
        <dbReference type="Proteomes" id="UP000034883"/>
    </source>
</evidence>
<feature type="region of interest" description="Disordered" evidence="2">
    <location>
        <begin position="462"/>
        <end position="484"/>
    </location>
</feature>
<organism evidence="3 4">
    <name type="scientific">Sandaracinus amylolyticus</name>
    <dbReference type="NCBI Taxonomy" id="927083"/>
    <lineage>
        <taxon>Bacteria</taxon>
        <taxon>Pseudomonadati</taxon>
        <taxon>Myxococcota</taxon>
        <taxon>Polyangia</taxon>
        <taxon>Polyangiales</taxon>
        <taxon>Sandaracinaceae</taxon>
        <taxon>Sandaracinus</taxon>
    </lineage>
</organism>
<dbReference type="OrthoDB" id="9758365at2"/>
<dbReference type="Gene3D" id="2.130.10.30">
    <property type="entry name" value="Regulator of chromosome condensation 1/beta-lactamase-inhibitor protein II"/>
    <property type="match status" value="2"/>
</dbReference>
<dbReference type="SUPFAM" id="SSF50985">
    <property type="entry name" value="RCC1/BLIP-II"/>
    <property type="match status" value="2"/>
</dbReference>
<name>A0A0F6W2L7_9BACT</name>
<dbReference type="KEGG" id="samy:DB32_003055"/>
<dbReference type="PANTHER" id="PTHR22870:SF408">
    <property type="entry name" value="OS09G0560450 PROTEIN"/>
    <property type="match status" value="1"/>
</dbReference>
<accession>A0A0F6W2L7</accession>
<reference evidence="3 4" key="1">
    <citation type="submission" date="2015-03" db="EMBL/GenBank/DDBJ databases">
        <title>Genome assembly of Sandaracinus amylolyticus DSM 53668.</title>
        <authorList>
            <person name="Sharma G."/>
            <person name="Subramanian S."/>
        </authorList>
    </citation>
    <scope>NUCLEOTIDE SEQUENCE [LARGE SCALE GENOMIC DNA]</scope>
    <source>
        <strain evidence="3 4">DSM 53668</strain>
    </source>
</reference>
<feature type="compositionally biased region" description="Low complexity" evidence="2">
    <location>
        <begin position="475"/>
        <end position="484"/>
    </location>
</feature>